<dbReference type="InterPro" id="IPR013201">
    <property type="entry name" value="Prot_inhib_I29"/>
</dbReference>
<dbReference type="AlphaFoldDB" id="A0A3L6RL46"/>
<dbReference type="STRING" id="4540.A0A3L6RL46"/>
<evidence type="ECO:0000259" key="2">
    <source>
        <dbReference type="SMART" id="SM00848"/>
    </source>
</evidence>
<dbReference type="OrthoDB" id="681865at2759"/>
<comment type="caution">
    <text evidence="3">The sequence shown here is derived from an EMBL/GenBank/DDBJ whole genome shotgun (WGS) entry which is preliminary data.</text>
</comment>
<feature type="signal peptide" evidence="1">
    <location>
        <begin position="1"/>
        <end position="25"/>
    </location>
</feature>
<feature type="chain" id="PRO_5018330894" description="Cathepsin propeptide inhibitor domain-containing protein" evidence="1">
    <location>
        <begin position="26"/>
        <end position="152"/>
    </location>
</feature>
<gene>
    <name evidence="3" type="ORF">C2845_PM13G20680</name>
</gene>
<keyword evidence="4" id="KW-1185">Reference proteome</keyword>
<reference evidence="4" key="1">
    <citation type="journal article" date="2019" name="Nat. Commun.">
        <title>The genome of broomcorn millet.</title>
        <authorList>
            <person name="Zou C."/>
            <person name="Miki D."/>
            <person name="Li D."/>
            <person name="Tang Q."/>
            <person name="Xiao L."/>
            <person name="Rajput S."/>
            <person name="Deng P."/>
            <person name="Jia W."/>
            <person name="Huang R."/>
            <person name="Zhang M."/>
            <person name="Sun Y."/>
            <person name="Hu J."/>
            <person name="Fu X."/>
            <person name="Schnable P.S."/>
            <person name="Li F."/>
            <person name="Zhang H."/>
            <person name="Feng B."/>
            <person name="Zhu X."/>
            <person name="Liu R."/>
            <person name="Schnable J.C."/>
            <person name="Zhu J.-K."/>
            <person name="Zhang H."/>
        </authorList>
    </citation>
    <scope>NUCLEOTIDE SEQUENCE [LARGE SCALE GENOMIC DNA]</scope>
</reference>
<dbReference type="SMART" id="SM00848">
    <property type="entry name" value="Inhibitor_I29"/>
    <property type="match status" value="1"/>
</dbReference>
<dbReference type="Proteomes" id="UP000275267">
    <property type="component" value="Unassembled WGS sequence"/>
</dbReference>
<evidence type="ECO:0000313" key="4">
    <source>
        <dbReference type="Proteomes" id="UP000275267"/>
    </source>
</evidence>
<dbReference type="InterPro" id="IPR038765">
    <property type="entry name" value="Papain-like_cys_pep_sf"/>
</dbReference>
<protein>
    <recommendedName>
        <fullName evidence="2">Cathepsin propeptide inhibitor domain-containing protein</fullName>
    </recommendedName>
</protein>
<evidence type="ECO:0000313" key="3">
    <source>
        <dbReference type="EMBL" id="RLN04485.1"/>
    </source>
</evidence>
<organism evidence="3 4">
    <name type="scientific">Panicum miliaceum</name>
    <name type="common">Proso millet</name>
    <name type="synonym">Broomcorn millet</name>
    <dbReference type="NCBI Taxonomy" id="4540"/>
    <lineage>
        <taxon>Eukaryota</taxon>
        <taxon>Viridiplantae</taxon>
        <taxon>Streptophyta</taxon>
        <taxon>Embryophyta</taxon>
        <taxon>Tracheophyta</taxon>
        <taxon>Spermatophyta</taxon>
        <taxon>Magnoliopsida</taxon>
        <taxon>Liliopsida</taxon>
        <taxon>Poales</taxon>
        <taxon>Poaceae</taxon>
        <taxon>PACMAD clade</taxon>
        <taxon>Panicoideae</taxon>
        <taxon>Panicodae</taxon>
        <taxon>Paniceae</taxon>
        <taxon>Panicinae</taxon>
        <taxon>Panicum</taxon>
        <taxon>Panicum sect. Panicum</taxon>
    </lineage>
</organism>
<feature type="domain" description="Cathepsin propeptide inhibitor" evidence="2">
    <location>
        <begin position="45"/>
        <end position="105"/>
    </location>
</feature>
<dbReference type="Pfam" id="PF08246">
    <property type="entry name" value="Inhibitor_I29"/>
    <property type="match status" value="1"/>
</dbReference>
<name>A0A3L6RL46_PANMI</name>
<dbReference type="SUPFAM" id="SSF54001">
    <property type="entry name" value="Cysteine proteinases"/>
    <property type="match status" value="1"/>
</dbReference>
<dbReference type="Gene3D" id="1.10.287.2250">
    <property type="match status" value="1"/>
</dbReference>
<sequence length="152" mass="17162">MRRSTARALMAAAALLLLVSSLAVAYMSAVAYGERSEEVETRRMFRDWMAKTKKTYSSIDEEEHRYAVFKENRRRFDKQNAAADAAGVRVHLGLNVFADLTDEELRSLHTGCARVGIEAHHQNLAAADKYSLDWRNIFRRGFPGGRGQAVSR</sequence>
<keyword evidence="1" id="KW-0732">Signal</keyword>
<evidence type="ECO:0000256" key="1">
    <source>
        <dbReference type="SAM" id="SignalP"/>
    </source>
</evidence>
<accession>A0A3L6RL46</accession>
<dbReference type="EMBL" id="PQIB02000008">
    <property type="protein sequence ID" value="RLN04485.1"/>
    <property type="molecule type" value="Genomic_DNA"/>
</dbReference>
<proteinExistence type="predicted"/>